<keyword evidence="2" id="KW-0378">Hydrolase</keyword>
<dbReference type="Gene3D" id="3.40.50.1820">
    <property type="entry name" value="alpha/beta hydrolase"/>
    <property type="match status" value="1"/>
</dbReference>
<comment type="caution">
    <text evidence="2">The sequence shown here is derived from an EMBL/GenBank/DDBJ whole genome shotgun (WGS) entry which is preliminary data.</text>
</comment>
<dbReference type="SUPFAM" id="SSF53474">
    <property type="entry name" value="alpha/beta-Hydrolases"/>
    <property type="match status" value="1"/>
</dbReference>
<evidence type="ECO:0000259" key="1">
    <source>
        <dbReference type="Pfam" id="PF12697"/>
    </source>
</evidence>
<gene>
    <name evidence="2" type="ORF">Q5H91_00770</name>
</gene>
<keyword evidence="3" id="KW-1185">Reference proteome</keyword>
<dbReference type="PANTHER" id="PTHR36837:SF4">
    <property type="entry name" value="BLR0908 PROTEIN"/>
    <property type="match status" value="1"/>
</dbReference>
<dbReference type="Pfam" id="PF12697">
    <property type="entry name" value="Abhydrolase_6"/>
    <property type="match status" value="1"/>
</dbReference>
<organism evidence="2 3">
    <name type="scientific">Sphingomonas aurea</name>
    <dbReference type="NCBI Taxonomy" id="3063994"/>
    <lineage>
        <taxon>Bacteria</taxon>
        <taxon>Pseudomonadati</taxon>
        <taxon>Pseudomonadota</taxon>
        <taxon>Alphaproteobacteria</taxon>
        <taxon>Sphingomonadales</taxon>
        <taxon>Sphingomonadaceae</taxon>
        <taxon>Sphingomonas</taxon>
    </lineage>
</organism>
<evidence type="ECO:0000313" key="3">
    <source>
        <dbReference type="Proteomes" id="UP001230685"/>
    </source>
</evidence>
<evidence type="ECO:0000313" key="2">
    <source>
        <dbReference type="EMBL" id="MDP1025734.1"/>
    </source>
</evidence>
<protein>
    <submittedName>
        <fullName evidence="2">Alpha/beta fold hydrolase</fullName>
    </submittedName>
</protein>
<name>A0ABT9EFI9_9SPHN</name>
<proteinExistence type="predicted"/>
<dbReference type="InterPro" id="IPR029058">
    <property type="entry name" value="AB_hydrolase_fold"/>
</dbReference>
<dbReference type="Proteomes" id="UP001230685">
    <property type="component" value="Unassembled WGS sequence"/>
</dbReference>
<sequence>MPLFLSMLRSETAASPDRLTAALTGLHVYQQAERAPAPPPLPAERRHGRARLTGTGGAGRPVVLVPSLINPAAILDLSEEVSLLRALGAAGMQAWLLDWGTPSSDERAMDVGDHVRDLLLPLIEQLDAPPVLVGYCMGGTMAWAAASLTPVAAVATIAAPWRFAGYGAARPTMAEHWESARAACDTLGLVPMEVLQAGFWRLDPQRTVDKYIAFGRLAPDCAAACAFVRLEDWANAGAPLTFAAGRELFDDLIARDLPGNGSWFGDPRRLPCPTVEFVSTTDRIVPAATAAGLADRRELSAGHVGMVIGRGRMTLWRPLIDWITALPATR</sequence>
<dbReference type="PANTHER" id="PTHR36837">
    <property type="entry name" value="POLY(3-HYDROXYALKANOATE) POLYMERASE SUBUNIT PHAC"/>
    <property type="match status" value="1"/>
</dbReference>
<dbReference type="InterPro" id="IPR051321">
    <property type="entry name" value="PHA/PHB_synthase"/>
</dbReference>
<dbReference type="InterPro" id="IPR000073">
    <property type="entry name" value="AB_hydrolase_1"/>
</dbReference>
<dbReference type="EMBL" id="JAUUDS010000001">
    <property type="protein sequence ID" value="MDP1025734.1"/>
    <property type="molecule type" value="Genomic_DNA"/>
</dbReference>
<dbReference type="GO" id="GO:0016787">
    <property type="term" value="F:hydrolase activity"/>
    <property type="evidence" value="ECO:0007669"/>
    <property type="project" value="UniProtKB-KW"/>
</dbReference>
<feature type="domain" description="AB hydrolase-1" evidence="1">
    <location>
        <begin position="81"/>
        <end position="306"/>
    </location>
</feature>
<accession>A0ABT9EFI9</accession>
<reference evidence="2 3" key="1">
    <citation type="submission" date="2023-07" db="EMBL/GenBank/DDBJ databases">
        <authorList>
            <person name="Kim M.K."/>
        </authorList>
    </citation>
    <scope>NUCLEOTIDE SEQUENCE [LARGE SCALE GENOMIC DNA]</scope>
    <source>
        <strain evidence="2 3">KR1UV-12</strain>
    </source>
</reference>
<dbReference type="RefSeq" id="WP_305171323.1">
    <property type="nucleotide sequence ID" value="NZ_JAUUDS010000001.1"/>
</dbReference>